<dbReference type="Proteomes" id="UP000499080">
    <property type="component" value="Unassembled WGS sequence"/>
</dbReference>
<dbReference type="AlphaFoldDB" id="A0A4Y2BXH5"/>
<organism evidence="2 3">
    <name type="scientific">Araneus ventricosus</name>
    <name type="common">Orbweaver spider</name>
    <name type="synonym">Epeira ventricosa</name>
    <dbReference type="NCBI Taxonomy" id="182803"/>
    <lineage>
        <taxon>Eukaryota</taxon>
        <taxon>Metazoa</taxon>
        <taxon>Ecdysozoa</taxon>
        <taxon>Arthropoda</taxon>
        <taxon>Chelicerata</taxon>
        <taxon>Arachnida</taxon>
        <taxon>Araneae</taxon>
        <taxon>Araneomorphae</taxon>
        <taxon>Entelegynae</taxon>
        <taxon>Araneoidea</taxon>
        <taxon>Araneidae</taxon>
        <taxon>Araneus</taxon>
    </lineage>
</organism>
<keyword evidence="3" id="KW-1185">Reference proteome</keyword>
<name>A0A4Y2BXH5_ARAVE</name>
<keyword evidence="1" id="KW-0812">Transmembrane</keyword>
<sequence>MSSSKCNGACTRADGQDLLAWQQFLLSCLNDLFGLNNPVCVTRGALFLLIFLFLAFYEGLPFIISFVLAYVAFFFIGGKEHTVVMARTVPRDLR</sequence>
<comment type="caution">
    <text evidence="2">The sequence shown here is derived from an EMBL/GenBank/DDBJ whole genome shotgun (WGS) entry which is preliminary data.</text>
</comment>
<gene>
    <name evidence="2" type="ORF">AVEN_207797_1</name>
</gene>
<protein>
    <submittedName>
        <fullName evidence="2">Uncharacterized protein</fullName>
    </submittedName>
</protein>
<evidence type="ECO:0000313" key="3">
    <source>
        <dbReference type="Proteomes" id="UP000499080"/>
    </source>
</evidence>
<keyword evidence="1" id="KW-1133">Transmembrane helix</keyword>
<proteinExistence type="predicted"/>
<evidence type="ECO:0000313" key="2">
    <source>
        <dbReference type="EMBL" id="GBL96633.1"/>
    </source>
</evidence>
<dbReference type="PROSITE" id="PS51257">
    <property type="entry name" value="PROKAR_LIPOPROTEIN"/>
    <property type="match status" value="1"/>
</dbReference>
<keyword evidence="1" id="KW-0472">Membrane</keyword>
<dbReference type="EMBL" id="BGPR01000122">
    <property type="protein sequence ID" value="GBL96633.1"/>
    <property type="molecule type" value="Genomic_DNA"/>
</dbReference>
<accession>A0A4Y2BXH5</accession>
<feature type="transmembrane region" description="Helical" evidence="1">
    <location>
        <begin position="45"/>
        <end position="77"/>
    </location>
</feature>
<reference evidence="2 3" key="1">
    <citation type="journal article" date="2019" name="Sci. Rep.">
        <title>Orb-weaving spider Araneus ventricosus genome elucidates the spidroin gene catalogue.</title>
        <authorList>
            <person name="Kono N."/>
            <person name="Nakamura H."/>
            <person name="Ohtoshi R."/>
            <person name="Moran D.A.P."/>
            <person name="Shinohara A."/>
            <person name="Yoshida Y."/>
            <person name="Fujiwara M."/>
            <person name="Mori M."/>
            <person name="Tomita M."/>
            <person name="Arakawa K."/>
        </authorList>
    </citation>
    <scope>NUCLEOTIDE SEQUENCE [LARGE SCALE GENOMIC DNA]</scope>
</reference>
<evidence type="ECO:0000256" key="1">
    <source>
        <dbReference type="SAM" id="Phobius"/>
    </source>
</evidence>
<dbReference type="OrthoDB" id="6420351at2759"/>